<dbReference type="AlphaFoldDB" id="A0A5J4QAR4"/>
<dbReference type="Gene3D" id="1.10.260.40">
    <property type="entry name" value="lambda repressor-like DNA-binding domains"/>
    <property type="match status" value="1"/>
</dbReference>
<dbReference type="Pfam" id="PF01381">
    <property type="entry name" value="HTH_3"/>
    <property type="match status" value="1"/>
</dbReference>
<evidence type="ECO:0000313" key="3">
    <source>
        <dbReference type="EMBL" id="KAA6318188.1"/>
    </source>
</evidence>
<accession>A0A5J4QAR4</accession>
<feature type="domain" description="HTH cro/C1-type" evidence="2">
    <location>
        <begin position="21"/>
        <end position="75"/>
    </location>
</feature>
<dbReference type="EMBL" id="SNRY01004276">
    <property type="protein sequence ID" value="KAA6318188.1"/>
    <property type="molecule type" value="Genomic_DNA"/>
</dbReference>
<protein>
    <submittedName>
        <fullName evidence="3">Antitoxin HigA</fullName>
    </submittedName>
</protein>
<dbReference type="NCBIfam" id="TIGR02607">
    <property type="entry name" value="antidote_HigA"/>
    <property type="match status" value="1"/>
</dbReference>
<dbReference type="InterPro" id="IPR010982">
    <property type="entry name" value="Lambda_DNA-bd_dom_sf"/>
</dbReference>
<comment type="caution">
    <text evidence="3">The sequence shown here is derived from an EMBL/GenBank/DDBJ whole genome shotgun (WGS) entry which is preliminary data.</text>
</comment>
<reference evidence="3" key="1">
    <citation type="submission" date="2019-03" db="EMBL/GenBank/DDBJ databases">
        <title>Single cell metagenomics reveals metabolic interactions within the superorganism composed of flagellate Streblomastix strix and complex community of Bacteroidetes bacteria on its surface.</title>
        <authorList>
            <person name="Treitli S.C."/>
            <person name="Kolisko M."/>
            <person name="Husnik F."/>
            <person name="Keeling P."/>
            <person name="Hampl V."/>
        </authorList>
    </citation>
    <scope>NUCLEOTIDE SEQUENCE</scope>
    <source>
        <strain evidence="3">STM</strain>
    </source>
</reference>
<proteinExistence type="predicted"/>
<dbReference type="PANTHER" id="PTHR36924">
    <property type="entry name" value="ANTITOXIN HIGA-1"/>
    <property type="match status" value="1"/>
</dbReference>
<dbReference type="CDD" id="cd00093">
    <property type="entry name" value="HTH_XRE"/>
    <property type="match status" value="1"/>
</dbReference>
<dbReference type="InterPro" id="IPR013430">
    <property type="entry name" value="Toxin_antidote_HigA"/>
</dbReference>
<gene>
    <name evidence="3" type="ORF">EZS27_031773</name>
</gene>
<dbReference type="GO" id="GO:0003677">
    <property type="term" value="F:DNA binding"/>
    <property type="evidence" value="ECO:0007669"/>
    <property type="project" value="UniProtKB-KW"/>
</dbReference>
<dbReference type="PROSITE" id="PS50943">
    <property type="entry name" value="HTH_CROC1"/>
    <property type="match status" value="1"/>
</dbReference>
<dbReference type="PANTHER" id="PTHR36924:SF1">
    <property type="entry name" value="ANTITOXIN HIGA-1"/>
    <property type="match status" value="1"/>
</dbReference>
<dbReference type="SUPFAM" id="SSF47413">
    <property type="entry name" value="lambda repressor-like DNA-binding domains"/>
    <property type="match status" value="1"/>
</dbReference>
<keyword evidence="1" id="KW-0238">DNA-binding</keyword>
<sequence>MAKITANELESFRPYHPGELLKDELKYRHISQRSLAKQLGLHYTAFNEVLNGKRPVSTDLALLLEASIGVSPGLLLRMQTNYNLQVAKKDKSLAQRIAQINKVAAVF</sequence>
<dbReference type="SMART" id="SM00530">
    <property type="entry name" value="HTH_XRE"/>
    <property type="match status" value="1"/>
</dbReference>
<evidence type="ECO:0000259" key="2">
    <source>
        <dbReference type="PROSITE" id="PS50943"/>
    </source>
</evidence>
<dbReference type="InterPro" id="IPR001387">
    <property type="entry name" value="Cro/C1-type_HTH"/>
</dbReference>
<name>A0A5J4QAR4_9ZZZZ</name>
<evidence type="ECO:0000256" key="1">
    <source>
        <dbReference type="ARBA" id="ARBA00023125"/>
    </source>
</evidence>
<organism evidence="3">
    <name type="scientific">termite gut metagenome</name>
    <dbReference type="NCBI Taxonomy" id="433724"/>
    <lineage>
        <taxon>unclassified sequences</taxon>
        <taxon>metagenomes</taxon>
        <taxon>organismal metagenomes</taxon>
    </lineage>
</organism>